<gene>
    <name evidence="2" type="primary">ORF13825</name>
</gene>
<feature type="non-terminal residue" evidence="2">
    <location>
        <position position="1"/>
    </location>
</feature>
<accession>A0A0B6Y5L1</accession>
<sequence length="75" mass="8449">RRRIPLRPGVLIRNKSPESMSMSGRYGAYDTEDEEETQLKDIYSMTSSLPSSLSFQCFLHVLLPPLSSQSLSLSL</sequence>
<organism evidence="2">
    <name type="scientific">Arion vulgaris</name>
    <dbReference type="NCBI Taxonomy" id="1028688"/>
    <lineage>
        <taxon>Eukaryota</taxon>
        <taxon>Metazoa</taxon>
        <taxon>Spiralia</taxon>
        <taxon>Lophotrochozoa</taxon>
        <taxon>Mollusca</taxon>
        <taxon>Gastropoda</taxon>
        <taxon>Heterobranchia</taxon>
        <taxon>Euthyneura</taxon>
        <taxon>Panpulmonata</taxon>
        <taxon>Eupulmonata</taxon>
        <taxon>Stylommatophora</taxon>
        <taxon>Helicina</taxon>
        <taxon>Arionoidea</taxon>
        <taxon>Arionidae</taxon>
        <taxon>Arion</taxon>
    </lineage>
</organism>
<evidence type="ECO:0000256" key="1">
    <source>
        <dbReference type="SAM" id="MobiDB-lite"/>
    </source>
</evidence>
<reference evidence="2" key="1">
    <citation type="submission" date="2014-12" db="EMBL/GenBank/DDBJ databases">
        <title>Insight into the proteome of Arion vulgaris.</title>
        <authorList>
            <person name="Aradska J."/>
            <person name="Bulat T."/>
            <person name="Smidak R."/>
            <person name="Sarate P."/>
            <person name="Gangsoo J."/>
            <person name="Sialana F."/>
            <person name="Bilban M."/>
            <person name="Lubec G."/>
        </authorList>
    </citation>
    <scope>NUCLEOTIDE SEQUENCE</scope>
    <source>
        <tissue evidence="2">Skin</tissue>
    </source>
</reference>
<dbReference type="AlphaFoldDB" id="A0A0B6Y5L1"/>
<name>A0A0B6Y5L1_9EUPU</name>
<evidence type="ECO:0000313" key="2">
    <source>
        <dbReference type="EMBL" id="CEK51592.1"/>
    </source>
</evidence>
<dbReference type="EMBL" id="HACG01004727">
    <property type="protein sequence ID" value="CEK51592.1"/>
    <property type="molecule type" value="Transcribed_RNA"/>
</dbReference>
<feature type="region of interest" description="Disordered" evidence="1">
    <location>
        <begin position="14"/>
        <end position="33"/>
    </location>
</feature>
<proteinExistence type="predicted"/>
<feature type="non-terminal residue" evidence="2">
    <location>
        <position position="75"/>
    </location>
</feature>
<protein>
    <submittedName>
        <fullName evidence="2">Uncharacterized protein</fullName>
    </submittedName>
</protein>